<dbReference type="STRING" id="1796497.GCE9029_01283"/>
<protein>
    <submittedName>
        <fullName evidence="1">Uncharacterized protein</fullName>
    </submittedName>
</protein>
<accession>A0A128EXA7</accession>
<proteinExistence type="predicted"/>
<sequence length="177" mass="20095">MRRSALILIATLVPGISFAKDIEELDKLCVSQKYHNYVDASITWYENLVDLTIKKDPKLEGVAGWFLEGRRNHFMLNEEAFDYYLENDPAKLNFDAPVESWLSLSQEDVKSLSTSQGELADAAKKVFEFRQGKAHEGNYDLRSALASLLSHPKEIDVPLTQYNDAMMKLADTSCDKQ</sequence>
<dbReference type="RefSeq" id="WP_062661833.1">
    <property type="nucleotide sequence ID" value="NZ_FIZX01000001.1"/>
</dbReference>
<organism evidence="1 2">
    <name type="scientific">Grimontia celer</name>
    <dbReference type="NCBI Taxonomy" id="1796497"/>
    <lineage>
        <taxon>Bacteria</taxon>
        <taxon>Pseudomonadati</taxon>
        <taxon>Pseudomonadota</taxon>
        <taxon>Gammaproteobacteria</taxon>
        <taxon>Vibrionales</taxon>
        <taxon>Vibrionaceae</taxon>
        <taxon>Grimontia</taxon>
    </lineage>
</organism>
<dbReference type="EMBL" id="FIZX01000001">
    <property type="protein sequence ID" value="CZF79147.1"/>
    <property type="molecule type" value="Genomic_DNA"/>
</dbReference>
<evidence type="ECO:0000313" key="2">
    <source>
        <dbReference type="Proteomes" id="UP000071641"/>
    </source>
</evidence>
<name>A0A128EXA7_9GAMM</name>
<keyword evidence="2" id="KW-1185">Reference proteome</keyword>
<dbReference type="Proteomes" id="UP000071641">
    <property type="component" value="Unassembled WGS sequence"/>
</dbReference>
<reference evidence="2" key="1">
    <citation type="submission" date="2016-02" db="EMBL/GenBank/DDBJ databases">
        <authorList>
            <person name="Rodrigo-Torres Lidia"/>
            <person name="Arahal R.David."/>
        </authorList>
    </citation>
    <scope>NUCLEOTIDE SEQUENCE [LARGE SCALE GENOMIC DNA]</scope>
    <source>
        <strain evidence="2">CECT 9029</strain>
    </source>
</reference>
<dbReference type="AlphaFoldDB" id="A0A128EXA7"/>
<dbReference type="OrthoDB" id="5904741at2"/>
<evidence type="ECO:0000313" key="1">
    <source>
        <dbReference type="EMBL" id="CZF79147.1"/>
    </source>
</evidence>
<gene>
    <name evidence="1" type="ORF">GCE9029_01283</name>
</gene>